<dbReference type="AlphaFoldDB" id="A0A4V2JAD1"/>
<evidence type="ECO:0000256" key="5">
    <source>
        <dbReference type="ARBA" id="ARBA00022989"/>
    </source>
</evidence>
<sequence>MKDFLNVYKRFIYIAIPVFFVECYLNGFSLATILNLIENLIFATLIIIPFGFISNRRVSIIYFIISIILFACTLFFEVTYKYLFKTFFSASAIFVMLDSNLEESKEFLAFYVDKPVIIFLFVILVLIVIALYNFRVLNFERLWNKNFSKIKLVGLFVLILVFLKFTKLIDTNTPYLITRAISGYITETNRLGNYKDNKKGSFQNVRRVSKKDEEEVYVVLIGESTNRDHLQIYGYHRETTPNLKKREAELLIYDNVISPHAYSVGALAKILTLGNYENPENISKGSIIQLFNRIGFKTYWLSNQRPIGPFESMITKISLSANKYKFLTTSIAGNNQVLDGDLINEFNDALKEPVPKKAIFLHLMGTHHHYENRYPEAFNEFKNNPKTKFLSDESKTKINHYDNAILYNDFVISQVINKLDSLDVKSFALYFSDHGEEMYRDLDMAGHNEDVYSKQMFEVPFFLWKSEKFNKLKTISYFKNRSYMIDDFFHSIADMLDVSADEVDSSRSIFSQYFKERKRIIKDTINYDTFFD</sequence>
<evidence type="ECO:0000256" key="3">
    <source>
        <dbReference type="ARBA" id="ARBA00022679"/>
    </source>
</evidence>
<evidence type="ECO:0000313" key="9">
    <source>
        <dbReference type="EMBL" id="TBN05624.1"/>
    </source>
</evidence>
<keyword evidence="6 7" id="KW-0472">Membrane</keyword>
<feature type="transmembrane region" description="Helical" evidence="7">
    <location>
        <begin position="12"/>
        <end position="30"/>
    </location>
</feature>
<reference evidence="9 10" key="1">
    <citation type="submission" date="2019-02" db="EMBL/GenBank/DDBJ databases">
        <title>Hyunsoonleella sp., isolated from marine sediment.</title>
        <authorList>
            <person name="Liu B.-T."/>
        </authorList>
    </citation>
    <scope>NUCLEOTIDE SEQUENCE [LARGE SCALE GENOMIC DNA]</scope>
    <source>
        <strain evidence="9 10">T58</strain>
    </source>
</reference>
<feature type="transmembrane region" description="Helical" evidence="7">
    <location>
        <begin position="152"/>
        <end position="169"/>
    </location>
</feature>
<dbReference type="Pfam" id="PF00884">
    <property type="entry name" value="Sulfatase"/>
    <property type="match status" value="1"/>
</dbReference>
<proteinExistence type="predicted"/>
<dbReference type="InterPro" id="IPR017850">
    <property type="entry name" value="Alkaline_phosphatase_core_sf"/>
</dbReference>
<keyword evidence="5 7" id="KW-1133">Transmembrane helix</keyword>
<dbReference type="CDD" id="cd16017">
    <property type="entry name" value="LptA"/>
    <property type="match status" value="1"/>
</dbReference>
<evidence type="ECO:0000256" key="4">
    <source>
        <dbReference type="ARBA" id="ARBA00022692"/>
    </source>
</evidence>
<protein>
    <recommendedName>
        <fullName evidence="8">Sulfatase N-terminal domain-containing protein</fullName>
    </recommendedName>
</protein>
<evidence type="ECO:0000256" key="7">
    <source>
        <dbReference type="SAM" id="Phobius"/>
    </source>
</evidence>
<feature type="transmembrane region" description="Helical" evidence="7">
    <location>
        <begin position="36"/>
        <end position="53"/>
    </location>
</feature>
<dbReference type="Gene3D" id="3.40.720.10">
    <property type="entry name" value="Alkaline Phosphatase, subunit A"/>
    <property type="match status" value="1"/>
</dbReference>
<dbReference type="GO" id="GO:0016776">
    <property type="term" value="F:phosphotransferase activity, phosphate group as acceptor"/>
    <property type="evidence" value="ECO:0007669"/>
    <property type="project" value="TreeGrafter"/>
</dbReference>
<dbReference type="InterPro" id="IPR058130">
    <property type="entry name" value="PEA_transf_C"/>
</dbReference>
<feature type="transmembrane region" description="Helical" evidence="7">
    <location>
        <begin position="108"/>
        <end position="132"/>
    </location>
</feature>
<dbReference type="Proteomes" id="UP000291142">
    <property type="component" value="Unassembled WGS sequence"/>
</dbReference>
<comment type="subcellular location">
    <subcellularLocation>
        <location evidence="1">Cell membrane</location>
        <topology evidence="1">Multi-pass membrane protein</topology>
    </subcellularLocation>
</comment>
<evidence type="ECO:0000256" key="1">
    <source>
        <dbReference type="ARBA" id="ARBA00004651"/>
    </source>
</evidence>
<dbReference type="GO" id="GO:0005886">
    <property type="term" value="C:plasma membrane"/>
    <property type="evidence" value="ECO:0007669"/>
    <property type="project" value="UniProtKB-SubCell"/>
</dbReference>
<keyword evidence="4 7" id="KW-0812">Transmembrane</keyword>
<evidence type="ECO:0000256" key="2">
    <source>
        <dbReference type="ARBA" id="ARBA00022475"/>
    </source>
</evidence>
<evidence type="ECO:0000313" key="10">
    <source>
        <dbReference type="Proteomes" id="UP000291142"/>
    </source>
</evidence>
<dbReference type="InterPro" id="IPR040423">
    <property type="entry name" value="PEA_transferase"/>
</dbReference>
<keyword evidence="3" id="KW-0808">Transferase</keyword>
<dbReference type="RefSeq" id="WP_130963241.1">
    <property type="nucleotide sequence ID" value="NZ_SIRT01000002.1"/>
</dbReference>
<accession>A0A4V2JAD1</accession>
<dbReference type="PANTHER" id="PTHR30443:SF2">
    <property type="entry name" value="PHOSPHOETHANOLAMINE TRANSFERASE EPTC"/>
    <property type="match status" value="1"/>
</dbReference>
<dbReference type="PANTHER" id="PTHR30443">
    <property type="entry name" value="INNER MEMBRANE PROTEIN"/>
    <property type="match status" value="1"/>
</dbReference>
<feature type="transmembrane region" description="Helical" evidence="7">
    <location>
        <begin position="60"/>
        <end position="76"/>
    </location>
</feature>
<evidence type="ECO:0000256" key="6">
    <source>
        <dbReference type="ARBA" id="ARBA00023136"/>
    </source>
</evidence>
<comment type="caution">
    <text evidence="9">The sequence shown here is derived from an EMBL/GenBank/DDBJ whole genome shotgun (WGS) entry which is preliminary data.</text>
</comment>
<keyword evidence="10" id="KW-1185">Reference proteome</keyword>
<keyword evidence="2" id="KW-1003">Cell membrane</keyword>
<evidence type="ECO:0000259" key="8">
    <source>
        <dbReference type="Pfam" id="PF00884"/>
    </source>
</evidence>
<organism evidence="9 10">
    <name type="scientific">Hyunsoonleella flava</name>
    <dbReference type="NCBI Taxonomy" id="2527939"/>
    <lineage>
        <taxon>Bacteria</taxon>
        <taxon>Pseudomonadati</taxon>
        <taxon>Bacteroidota</taxon>
        <taxon>Flavobacteriia</taxon>
        <taxon>Flavobacteriales</taxon>
        <taxon>Flavobacteriaceae</taxon>
    </lineage>
</organism>
<feature type="domain" description="Sulfatase N-terminal" evidence="8">
    <location>
        <begin position="217"/>
        <end position="497"/>
    </location>
</feature>
<dbReference type="EMBL" id="SIRT01000002">
    <property type="protein sequence ID" value="TBN05624.1"/>
    <property type="molecule type" value="Genomic_DNA"/>
</dbReference>
<dbReference type="OrthoDB" id="9786870at2"/>
<dbReference type="SUPFAM" id="SSF53649">
    <property type="entry name" value="Alkaline phosphatase-like"/>
    <property type="match status" value="1"/>
</dbReference>
<dbReference type="GO" id="GO:0009244">
    <property type="term" value="P:lipopolysaccharide core region biosynthetic process"/>
    <property type="evidence" value="ECO:0007669"/>
    <property type="project" value="TreeGrafter"/>
</dbReference>
<gene>
    <name evidence="9" type="ORF">EYD45_04945</name>
</gene>
<name>A0A4V2JAD1_9FLAO</name>
<dbReference type="InterPro" id="IPR000917">
    <property type="entry name" value="Sulfatase_N"/>
</dbReference>